<feature type="domain" description="Bacterial Ig-like" evidence="1">
    <location>
        <begin position="53"/>
        <end position="95"/>
    </location>
</feature>
<dbReference type="InterPro" id="IPR013783">
    <property type="entry name" value="Ig-like_fold"/>
</dbReference>
<evidence type="ECO:0000313" key="2">
    <source>
        <dbReference type="EMBL" id="VDZ96543.1"/>
    </source>
</evidence>
<reference evidence="2 3" key="1">
    <citation type="submission" date="2018-12" db="EMBL/GenBank/DDBJ databases">
        <authorList>
            <consortium name="Pathogen Informatics"/>
        </authorList>
    </citation>
    <scope>NUCLEOTIDE SEQUENCE [LARGE SCALE GENOMIC DNA]</scope>
    <source>
        <strain evidence="2 3">NCTC129</strain>
    </source>
</reference>
<dbReference type="Gene3D" id="6.20.50.90">
    <property type="match status" value="1"/>
</dbReference>
<name>A0A447MZP8_SALET</name>
<organism evidence="2 3">
    <name type="scientific">Salmonella enterica I</name>
    <dbReference type="NCBI Taxonomy" id="59201"/>
    <lineage>
        <taxon>Bacteria</taxon>
        <taxon>Pseudomonadati</taxon>
        <taxon>Pseudomonadota</taxon>
        <taxon>Gammaproteobacteria</taxon>
        <taxon>Enterobacterales</taxon>
        <taxon>Enterobacteriaceae</taxon>
        <taxon>Salmonella</taxon>
    </lineage>
</organism>
<proteinExistence type="predicted"/>
<dbReference type="Gene3D" id="2.60.40.10">
    <property type="entry name" value="Immunoglobulins"/>
    <property type="match status" value="1"/>
</dbReference>
<evidence type="ECO:0000259" key="1">
    <source>
        <dbReference type="Pfam" id="PF19077"/>
    </source>
</evidence>
<dbReference type="EMBL" id="LR134140">
    <property type="protein sequence ID" value="VDZ96543.1"/>
    <property type="molecule type" value="Genomic_DNA"/>
</dbReference>
<dbReference type="InterPro" id="IPR044016">
    <property type="entry name" value="Big_13"/>
</dbReference>
<dbReference type="Pfam" id="PF19077">
    <property type="entry name" value="Big_13"/>
    <property type="match status" value="2"/>
</dbReference>
<gene>
    <name evidence="2" type="ORF">NCTC129_02707</name>
</gene>
<feature type="domain" description="Bacterial Ig-like" evidence="1">
    <location>
        <begin position="4"/>
        <end position="48"/>
    </location>
</feature>
<evidence type="ECO:0000313" key="3">
    <source>
        <dbReference type="Proteomes" id="UP000282086"/>
    </source>
</evidence>
<sequence>MTLTQVGGQWRFTPDADWADGSYTLTVEVQDNAGNVRQSTPLIVTVDTQTSITDITLVNDHGVPDDNLTNSTRPQFEITVPADVNSVQLSIDGAQTG</sequence>
<protein>
    <submittedName>
        <fullName evidence="2">Ig domain-containing protein</fullName>
    </submittedName>
</protein>
<dbReference type="Proteomes" id="UP000282086">
    <property type="component" value="Chromosome"/>
</dbReference>
<dbReference type="AlphaFoldDB" id="A0A447MZP8"/>
<accession>A0A447MZP8</accession>